<evidence type="ECO:0000313" key="2">
    <source>
        <dbReference type="Proteomes" id="UP000267268"/>
    </source>
</evidence>
<name>A0A3S9NYV8_9BACT</name>
<protein>
    <submittedName>
        <fullName evidence="1">DUF1059 domain-containing protein</fullName>
    </submittedName>
</protein>
<dbReference type="AlphaFoldDB" id="A0A3S9NYV8"/>
<dbReference type="OrthoDB" id="1450972at2"/>
<accession>A0A3S9NYV8</accession>
<dbReference type="RefSeq" id="WP_126611357.1">
    <property type="nucleotide sequence ID" value="NZ_CP034562.1"/>
</dbReference>
<proteinExistence type="predicted"/>
<dbReference type="KEGG" id="fll:EI427_02725"/>
<dbReference type="EMBL" id="CP034562">
    <property type="protein sequence ID" value="AZQ61170.1"/>
    <property type="molecule type" value="Genomic_DNA"/>
</dbReference>
<gene>
    <name evidence="1" type="ORF">EI427_02725</name>
</gene>
<evidence type="ECO:0000313" key="1">
    <source>
        <dbReference type="EMBL" id="AZQ61170.1"/>
    </source>
</evidence>
<sequence length="78" mass="9003">MKSMTCKQLGGACNKVFTAETFEEMADLSKQHGMEMYQQKDKAHLIAMEKIQVLMASPEKMKEWFTARKEEFNALPNL</sequence>
<reference evidence="1 2" key="1">
    <citation type="submission" date="2018-12" db="EMBL/GenBank/DDBJ databases">
        <title>Flammeovirga pectinis sp. nov., isolated from the gut of the Korean scallop, Patinopecten yessoensis.</title>
        <authorList>
            <person name="Bae J.-W."/>
            <person name="Jeong Y.-S."/>
            <person name="Kang W."/>
        </authorList>
    </citation>
    <scope>NUCLEOTIDE SEQUENCE [LARGE SCALE GENOMIC DNA]</scope>
    <source>
        <strain evidence="1 2">L12M1</strain>
    </source>
</reference>
<organism evidence="1 2">
    <name type="scientific">Flammeovirga pectinis</name>
    <dbReference type="NCBI Taxonomy" id="2494373"/>
    <lineage>
        <taxon>Bacteria</taxon>
        <taxon>Pseudomonadati</taxon>
        <taxon>Bacteroidota</taxon>
        <taxon>Cytophagia</taxon>
        <taxon>Cytophagales</taxon>
        <taxon>Flammeovirgaceae</taxon>
        <taxon>Flammeovirga</taxon>
    </lineage>
</organism>
<keyword evidence="2" id="KW-1185">Reference proteome</keyword>
<dbReference type="Proteomes" id="UP000267268">
    <property type="component" value="Chromosome 1"/>
</dbReference>